<keyword evidence="2" id="KW-1185">Reference proteome</keyword>
<dbReference type="PANTHER" id="PTHR34218:SF4">
    <property type="entry name" value="ACYL-HOMOSERINE LACTONE ACYLASE QUIP"/>
    <property type="match status" value="1"/>
</dbReference>
<proteinExistence type="predicted"/>
<gene>
    <name evidence="1" type="ORF">SE17_35515</name>
</gene>
<dbReference type="Proteomes" id="UP000050509">
    <property type="component" value="Unassembled WGS sequence"/>
</dbReference>
<dbReference type="GO" id="GO:0016787">
    <property type="term" value="F:hydrolase activity"/>
    <property type="evidence" value="ECO:0007669"/>
    <property type="project" value="InterPro"/>
</dbReference>
<evidence type="ECO:0008006" key="3">
    <source>
        <dbReference type="Google" id="ProtNLM"/>
    </source>
</evidence>
<evidence type="ECO:0000313" key="2">
    <source>
        <dbReference type="Proteomes" id="UP000050509"/>
    </source>
</evidence>
<feature type="non-terminal residue" evidence="1">
    <location>
        <position position="1"/>
    </location>
</feature>
<dbReference type="InterPro" id="IPR029055">
    <property type="entry name" value="Ntn_hydrolases_N"/>
</dbReference>
<dbReference type="EMBL" id="LJCR01002311">
    <property type="protein sequence ID" value="KPV48915.1"/>
    <property type="molecule type" value="Genomic_DNA"/>
</dbReference>
<sequence length="80" mass="9188">YAPRQYAVQPFYVAPSYRQICDPSYWDRSQSIHPGGQSGQPASPHYADFVQPYLKMQYHPMPWTRTAVEDAAATRLTLEP</sequence>
<organism evidence="1 2">
    <name type="scientific">Kouleothrix aurantiaca</name>
    <dbReference type="NCBI Taxonomy" id="186479"/>
    <lineage>
        <taxon>Bacteria</taxon>
        <taxon>Bacillati</taxon>
        <taxon>Chloroflexota</taxon>
        <taxon>Chloroflexia</taxon>
        <taxon>Chloroflexales</taxon>
        <taxon>Roseiflexineae</taxon>
        <taxon>Roseiflexaceae</taxon>
        <taxon>Kouleothrix</taxon>
    </lineage>
</organism>
<comment type="caution">
    <text evidence="1">The sequence shown here is derived from an EMBL/GenBank/DDBJ whole genome shotgun (WGS) entry which is preliminary data.</text>
</comment>
<dbReference type="AlphaFoldDB" id="A0A0P9CS98"/>
<dbReference type="GO" id="GO:0017000">
    <property type="term" value="P:antibiotic biosynthetic process"/>
    <property type="evidence" value="ECO:0007669"/>
    <property type="project" value="InterPro"/>
</dbReference>
<dbReference type="PANTHER" id="PTHR34218">
    <property type="entry name" value="PEPTIDASE S45 PENICILLIN AMIDASE"/>
    <property type="match status" value="1"/>
</dbReference>
<accession>A0A0P9CS98</accession>
<dbReference type="Pfam" id="PF01804">
    <property type="entry name" value="Penicil_amidase"/>
    <property type="match status" value="1"/>
</dbReference>
<dbReference type="InterPro" id="IPR002692">
    <property type="entry name" value="S45"/>
</dbReference>
<dbReference type="Gene3D" id="3.60.20.10">
    <property type="entry name" value="Glutamine Phosphoribosylpyrophosphate, subunit 1, domain 1"/>
    <property type="match status" value="1"/>
</dbReference>
<dbReference type="SUPFAM" id="SSF56235">
    <property type="entry name" value="N-terminal nucleophile aminohydrolases (Ntn hydrolases)"/>
    <property type="match status" value="1"/>
</dbReference>
<name>A0A0P9CS98_9CHLR</name>
<reference evidence="1 2" key="1">
    <citation type="submission" date="2015-09" db="EMBL/GenBank/DDBJ databases">
        <title>Draft genome sequence of Kouleothrix aurantiaca JCM 19913.</title>
        <authorList>
            <person name="Hemp J."/>
        </authorList>
    </citation>
    <scope>NUCLEOTIDE SEQUENCE [LARGE SCALE GENOMIC DNA]</scope>
    <source>
        <strain evidence="1 2">COM-B</strain>
    </source>
</reference>
<evidence type="ECO:0000313" key="1">
    <source>
        <dbReference type="EMBL" id="KPV48915.1"/>
    </source>
</evidence>
<protein>
    <recommendedName>
        <fullName evidence="3">Penicillin acylase family protein</fullName>
    </recommendedName>
</protein>